<evidence type="ECO:0000259" key="10">
    <source>
        <dbReference type="PROSITE" id="PS51695"/>
    </source>
</evidence>
<dbReference type="Pfam" id="PF09286">
    <property type="entry name" value="Pro-kuma_activ"/>
    <property type="match status" value="1"/>
</dbReference>
<dbReference type="GO" id="GO:0004252">
    <property type="term" value="F:serine-type endopeptidase activity"/>
    <property type="evidence" value="ECO:0007669"/>
    <property type="project" value="InterPro"/>
</dbReference>
<proteinExistence type="predicted"/>
<dbReference type="InterPro" id="IPR030400">
    <property type="entry name" value="Sedolisin_dom"/>
</dbReference>
<dbReference type="PANTHER" id="PTHR14218:SF15">
    <property type="entry name" value="TRIPEPTIDYL-PEPTIDASE 1"/>
    <property type="match status" value="1"/>
</dbReference>
<keyword evidence="5" id="KW-0720">Serine protease</keyword>
<evidence type="ECO:0000256" key="4">
    <source>
        <dbReference type="ARBA" id="ARBA00022801"/>
    </source>
</evidence>
<dbReference type="AlphaFoldDB" id="A0AB33K024"/>
<dbReference type="SMART" id="SM00944">
    <property type="entry name" value="Pro-kuma_activ"/>
    <property type="match status" value="1"/>
</dbReference>
<evidence type="ECO:0000256" key="9">
    <source>
        <dbReference type="SAM" id="SignalP"/>
    </source>
</evidence>
<feature type="compositionally biased region" description="Low complexity" evidence="8">
    <location>
        <begin position="53"/>
        <end position="68"/>
    </location>
</feature>
<dbReference type="CDD" id="cd11377">
    <property type="entry name" value="Pro-peptidase_S53"/>
    <property type="match status" value="1"/>
</dbReference>
<dbReference type="PROSITE" id="PS51695">
    <property type="entry name" value="SEDOLISIN"/>
    <property type="match status" value="1"/>
</dbReference>
<dbReference type="EMBL" id="AP035881">
    <property type="protein sequence ID" value="BFP46884.1"/>
    <property type="molecule type" value="Genomic_DNA"/>
</dbReference>
<keyword evidence="4" id="KW-0378">Hydrolase</keyword>
<evidence type="ECO:0000313" key="11">
    <source>
        <dbReference type="EMBL" id="BFP46884.1"/>
    </source>
</evidence>
<sequence>MPHPTPHTRSLTVMRPLSRAAVLALATAALVTYAGLPTARADEPTTQRVGTVPTAPGDAARTAAPADDTPVQLSVHLKPRDEAGAKALAAAVTDQSSPLYHHFLKTGEFAQRFGADQATVAKVKQALVAQGLKPGELVADGLTIPVATTVAQAERAFDVDLAGYKTSDGRTGFLNTTAPAVRSDVAGAITGIVGLNTLAQAHGNHVVGTAGQAASVTTPVPHAAMASNYPKLCAGVAAQFPGKTDAHDYFSPAELASAYGLSKMADGGAGTTVAVFALEDYSDAGLASFQSCYGTSASVQRVKVNAGVQAAPNNTDIGIETALDIDTVIGLAPRANVLVYQGPDASKATSTDVQNTYRRIVTDNRAQVVTTSWGICDQVMAASDLQAESDIFLQAALQGQTVVAASGDDGSSGCNYLKNAGAPADIANLLSTSDPASQPFVTGVGGTTLRNTTGVVSETVWNSNGGASGGGVSRWSLNGNSYQSGFAGPGYTSTNCQAPAGSACRQVPDVAANADPTTGYMVATGANSWMIIGGTSGAAPLWAAMVAHQNGPGSCSSRVGFVSPALYQAARSGGSPLRDVTSGNNDIGIQGGLYAAAQGYDLATGLGTPNAGKVMGTLCAPAAGSNRTVEVVENGQLHEVYTDGSGWHDGIVPGVTGVSALSFTYNSSGARVIEAIENGELHEIYTDASGWHDGVIPGLSGITALSFSYSPSGARVIEAIKGGELHEVYSAADGWHDGVIPGLSGITALSFSYSSSGARVIEAIKGGELHEVYSAADGWHDGVIPGLSGISALSFSFNASGVRVIEAIKDNQLHEVYSASDGWHDGVIPGVSGNITALAGKIAPTGDRVIEAVEDGELHEVHSANGAWYDNAVPVPSAGSTALSLALR</sequence>
<evidence type="ECO:0000256" key="7">
    <source>
        <dbReference type="ARBA" id="ARBA00023145"/>
    </source>
</evidence>
<evidence type="ECO:0000256" key="5">
    <source>
        <dbReference type="ARBA" id="ARBA00022825"/>
    </source>
</evidence>
<comment type="cofactor">
    <cofactor evidence="1">
        <name>Ca(2+)</name>
        <dbReference type="ChEBI" id="CHEBI:29108"/>
    </cofactor>
</comment>
<evidence type="ECO:0000256" key="2">
    <source>
        <dbReference type="ARBA" id="ARBA00022670"/>
    </source>
</evidence>
<dbReference type="CDD" id="cd04056">
    <property type="entry name" value="Peptidases_S53"/>
    <property type="match status" value="1"/>
</dbReference>
<feature type="signal peptide" evidence="9">
    <location>
        <begin position="1"/>
        <end position="34"/>
    </location>
</feature>
<organism evidence="11">
    <name type="scientific">Kitasatospora sp. CMC57</name>
    <dbReference type="NCBI Taxonomy" id="3231513"/>
    <lineage>
        <taxon>Bacteria</taxon>
        <taxon>Bacillati</taxon>
        <taxon>Actinomycetota</taxon>
        <taxon>Actinomycetes</taxon>
        <taxon>Kitasatosporales</taxon>
        <taxon>Streptomycetaceae</taxon>
        <taxon>Kitasatospora</taxon>
    </lineage>
</organism>
<name>A0AB33K024_9ACTN</name>
<feature type="chain" id="PRO_5044199190" description="Peptidase S53 domain-containing protein" evidence="9">
    <location>
        <begin position="35"/>
        <end position="888"/>
    </location>
</feature>
<feature type="domain" description="Peptidase S53" evidence="10">
    <location>
        <begin position="249"/>
        <end position="621"/>
    </location>
</feature>
<feature type="region of interest" description="Disordered" evidence="8">
    <location>
        <begin position="42"/>
        <end position="68"/>
    </location>
</feature>
<reference evidence="11" key="1">
    <citation type="submission" date="2024-07" db="EMBL/GenBank/DDBJ databases">
        <title>Complete genome sequences of cellulolytic bacteria, Kitasatospora sp. CMC57 and Streptomyces sp. CMC78, isolated from Japanese agricultural soil.</title>
        <authorList>
            <person name="Hashimoto T."/>
            <person name="Ito M."/>
            <person name="Iwamoto M."/>
            <person name="Fukahori D."/>
            <person name="Shoda T."/>
            <person name="Sakoda M."/>
            <person name="Morohoshi T."/>
            <person name="Mitsuboshi M."/>
            <person name="Nishizawa T."/>
        </authorList>
    </citation>
    <scope>NUCLEOTIDE SEQUENCE</scope>
    <source>
        <strain evidence="11">CMC57</strain>
    </source>
</reference>
<keyword evidence="2" id="KW-0645">Protease</keyword>
<keyword evidence="3" id="KW-0479">Metal-binding</keyword>
<evidence type="ECO:0000256" key="1">
    <source>
        <dbReference type="ARBA" id="ARBA00001913"/>
    </source>
</evidence>
<dbReference type="SUPFAM" id="SSF52743">
    <property type="entry name" value="Subtilisin-like"/>
    <property type="match status" value="1"/>
</dbReference>
<evidence type="ECO:0000256" key="8">
    <source>
        <dbReference type="SAM" id="MobiDB-lite"/>
    </source>
</evidence>
<evidence type="ECO:0000256" key="3">
    <source>
        <dbReference type="ARBA" id="ARBA00022723"/>
    </source>
</evidence>
<dbReference type="InterPro" id="IPR036852">
    <property type="entry name" value="Peptidase_S8/S53_dom_sf"/>
</dbReference>
<keyword evidence="7" id="KW-0865">Zymogen</keyword>
<keyword evidence="9" id="KW-0732">Signal</keyword>
<protein>
    <recommendedName>
        <fullName evidence="10">Peptidase S53 domain-containing protein</fullName>
    </recommendedName>
</protein>
<dbReference type="InterPro" id="IPR050819">
    <property type="entry name" value="Tripeptidyl-peptidase_I"/>
</dbReference>
<dbReference type="InterPro" id="IPR015366">
    <property type="entry name" value="S53_propep"/>
</dbReference>
<gene>
    <name evidence="11" type="ORF">KCMC57_32520</name>
</gene>
<keyword evidence="6" id="KW-0106">Calcium</keyword>
<accession>A0AB33K024</accession>
<dbReference type="SUPFAM" id="SSF54897">
    <property type="entry name" value="Protease propeptides/inhibitors"/>
    <property type="match status" value="1"/>
</dbReference>
<dbReference type="PANTHER" id="PTHR14218">
    <property type="entry name" value="PROTEASE S8 TRIPEPTIDYL PEPTIDASE I CLN2"/>
    <property type="match status" value="1"/>
</dbReference>
<dbReference type="GO" id="GO:0046872">
    <property type="term" value="F:metal ion binding"/>
    <property type="evidence" value="ECO:0007669"/>
    <property type="project" value="UniProtKB-KW"/>
</dbReference>
<dbReference type="GO" id="GO:0006508">
    <property type="term" value="P:proteolysis"/>
    <property type="evidence" value="ECO:0007669"/>
    <property type="project" value="UniProtKB-KW"/>
</dbReference>
<dbReference type="GO" id="GO:0008240">
    <property type="term" value="F:tripeptidyl-peptidase activity"/>
    <property type="evidence" value="ECO:0007669"/>
    <property type="project" value="TreeGrafter"/>
</dbReference>
<dbReference type="Gene3D" id="3.40.50.200">
    <property type="entry name" value="Peptidase S8/S53 domain"/>
    <property type="match status" value="1"/>
</dbReference>
<evidence type="ECO:0000256" key="6">
    <source>
        <dbReference type="ARBA" id="ARBA00022837"/>
    </source>
</evidence>
<dbReference type="Gene3D" id="2.120.10.70">
    <property type="entry name" value="Fucose-specific lectin"/>
    <property type="match status" value="1"/>
</dbReference>